<evidence type="ECO:0000256" key="1">
    <source>
        <dbReference type="SAM" id="MobiDB-lite"/>
    </source>
</evidence>
<organism evidence="2 3">
    <name type="scientific">Dentiscutata erythropus</name>
    <dbReference type="NCBI Taxonomy" id="1348616"/>
    <lineage>
        <taxon>Eukaryota</taxon>
        <taxon>Fungi</taxon>
        <taxon>Fungi incertae sedis</taxon>
        <taxon>Mucoromycota</taxon>
        <taxon>Glomeromycotina</taxon>
        <taxon>Glomeromycetes</taxon>
        <taxon>Diversisporales</taxon>
        <taxon>Gigasporaceae</taxon>
        <taxon>Dentiscutata</taxon>
    </lineage>
</organism>
<name>A0A9N9JJA9_9GLOM</name>
<accession>A0A9N9JJA9</accession>
<evidence type="ECO:0000313" key="3">
    <source>
        <dbReference type="Proteomes" id="UP000789405"/>
    </source>
</evidence>
<proteinExistence type="predicted"/>
<sequence>MRSDAVKLSPDDYKYIMQYKDAKSKPLEMLRDKYPMSNTRFYRIWKGKEVCTNVLNPYLTDSESDISIPIVVEETKKRKSKFKSARISDQYSVSKDSTEKIDKISEAKKETIPPEASQKTEDPLEFYKRTQEEAKKIRAVVRADISKLFAPISKA</sequence>
<keyword evidence="3" id="KW-1185">Reference proteome</keyword>
<comment type="caution">
    <text evidence="2">The sequence shown here is derived from an EMBL/GenBank/DDBJ whole genome shotgun (WGS) entry which is preliminary data.</text>
</comment>
<dbReference type="EMBL" id="CAJVPY010022155">
    <property type="protein sequence ID" value="CAG8781961.1"/>
    <property type="molecule type" value="Genomic_DNA"/>
</dbReference>
<gene>
    <name evidence="2" type="ORF">DERYTH_LOCUS19756</name>
</gene>
<dbReference type="OrthoDB" id="2328754at2759"/>
<evidence type="ECO:0000313" key="2">
    <source>
        <dbReference type="EMBL" id="CAG8781961.1"/>
    </source>
</evidence>
<reference evidence="2" key="1">
    <citation type="submission" date="2021-06" db="EMBL/GenBank/DDBJ databases">
        <authorList>
            <person name="Kallberg Y."/>
            <person name="Tangrot J."/>
            <person name="Rosling A."/>
        </authorList>
    </citation>
    <scope>NUCLEOTIDE SEQUENCE</scope>
    <source>
        <strain evidence="2">MA453B</strain>
    </source>
</reference>
<protein>
    <submittedName>
        <fullName evidence="2">9708_t:CDS:1</fullName>
    </submittedName>
</protein>
<dbReference type="Proteomes" id="UP000789405">
    <property type="component" value="Unassembled WGS sequence"/>
</dbReference>
<feature type="region of interest" description="Disordered" evidence="1">
    <location>
        <begin position="104"/>
        <end position="124"/>
    </location>
</feature>
<dbReference type="AlphaFoldDB" id="A0A9N9JJA9"/>